<sequence length="193" mass="20767">MAGIDVSESQVRRLAHDVGRELIEARDRKVVEHRRRQLTPRTEVIPEAVVVEVDGGRIRTRAAGAGPGVHEAQNKEEKVACLATLSGPTFAADPCPEPPESFQCPRRVQRLVTQMKGSAGEAVAQENPGELAPPAPPVGAPEGIARWSPKRLVRTCVASMQTSTSFGPMMAAEAQERHFYAAPRRAFVADGSA</sequence>
<dbReference type="Proteomes" id="UP000503447">
    <property type="component" value="Chromosome"/>
</dbReference>
<evidence type="ECO:0000313" key="2">
    <source>
        <dbReference type="Proteomes" id="UP000503447"/>
    </source>
</evidence>
<accession>A0A6M5YU86</accession>
<organism evidence="1 2">
    <name type="scientific">Frigoriglobus tundricola</name>
    <dbReference type="NCBI Taxonomy" id="2774151"/>
    <lineage>
        <taxon>Bacteria</taxon>
        <taxon>Pseudomonadati</taxon>
        <taxon>Planctomycetota</taxon>
        <taxon>Planctomycetia</taxon>
        <taxon>Gemmatales</taxon>
        <taxon>Gemmataceae</taxon>
        <taxon>Frigoriglobus</taxon>
    </lineage>
</organism>
<dbReference type="AlphaFoldDB" id="A0A6M5YU86"/>
<keyword evidence="2" id="KW-1185">Reference proteome</keyword>
<dbReference type="EMBL" id="CP053452">
    <property type="protein sequence ID" value="QJW96976.1"/>
    <property type="molecule type" value="Genomic_DNA"/>
</dbReference>
<reference evidence="2" key="1">
    <citation type="submission" date="2020-05" db="EMBL/GenBank/DDBJ databases">
        <title>Frigoriglobus tundricola gen. nov., sp. nov., a psychrotolerant cellulolytic planctomycete of the family Gemmataceae with two divergent copies of 16S rRNA gene.</title>
        <authorList>
            <person name="Kulichevskaya I.S."/>
            <person name="Ivanova A.A."/>
            <person name="Naumoff D.G."/>
            <person name="Beletsky A.V."/>
            <person name="Rijpstra W.I.C."/>
            <person name="Sinninghe Damste J.S."/>
            <person name="Mardanov A.V."/>
            <person name="Ravin N.V."/>
            <person name="Dedysh S.N."/>
        </authorList>
    </citation>
    <scope>NUCLEOTIDE SEQUENCE [LARGE SCALE GENOMIC DNA]</scope>
    <source>
        <strain evidence="2">PL17</strain>
    </source>
</reference>
<evidence type="ECO:0000313" key="1">
    <source>
        <dbReference type="EMBL" id="QJW96976.1"/>
    </source>
</evidence>
<proteinExistence type="predicted"/>
<gene>
    <name evidence="1" type="ORF">FTUN_4536</name>
</gene>
<dbReference type="KEGG" id="ftj:FTUN_4536"/>
<protein>
    <submittedName>
        <fullName evidence="1">Uncharacterized protein</fullName>
    </submittedName>
</protein>
<name>A0A6M5YU86_9BACT</name>
<dbReference type="RefSeq" id="WP_227254980.1">
    <property type="nucleotide sequence ID" value="NZ_CP053452.2"/>
</dbReference>